<dbReference type="PROSITE" id="PS51677">
    <property type="entry name" value="NODB"/>
    <property type="match status" value="1"/>
</dbReference>
<dbReference type="Pfam" id="PF01522">
    <property type="entry name" value="Polysacc_deac_1"/>
    <property type="match status" value="1"/>
</dbReference>
<keyword evidence="3" id="KW-1185">Reference proteome</keyword>
<dbReference type="GO" id="GO:0016787">
    <property type="term" value="F:hydrolase activity"/>
    <property type="evidence" value="ECO:0007669"/>
    <property type="project" value="UniProtKB-KW"/>
</dbReference>
<keyword evidence="2" id="KW-0378">Hydrolase</keyword>
<proteinExistence type="predicted"/>
<protein>
    <submittedName>
        <fullName evidence="2">Polysaccharide deacetylase</fullName>
        <ecNumber evidence="2">3.-.-.-</ecNumber>
    </submittedName>
</protein>
<reference evidence="2 3" key="1">
    <citation type="submission" date="2023-04" db="EMBL/GenBank/DDBJ databases">
        <title>Ectobacillus antri isolated from activated sludge.</title>
        <authorList>
            <person name="Yan P."/>
            <person name="Liu X."/>
        </authorList>
    </citation>
    <scope>NUCLEOTIDE SEQUENCE [LARGE SCALE GENOMIC DNA]</scope>
    <source>
        <strain evidence="2 3">C18H</strain>
    </source>
</reference>
<dbReference type="Gene3D" id="3.20.20.370">
    <property type="entry name" value="Glycoside hydrolase/deacetylase"/>
    <property type="match status" value="1"/>
</dbReference>
<gene>
    <name evidence="2" type="ORF">P6P90_00235</name>
</gene>
<sequence length="265" mass="30149">MLTALHKHRGLFIAGCIAVFIIILLSVKSFSTLVNAEERYTIQLVSEQPTGDLKRIEPEKYNGKIRKIAYLTFDDGPSLYQKSILDVLAQHDIKATFFLVGPNVANHKESMKRLVKEGHYPGLHSMTHNYKRLYQEGQIAVEMKQVQAIVQEVTGVKANLTRCPYGSMPGLTKPLRDQLVADGFKEWDWTIDSLDWKFPGNPNAVTHAVLSKVSKNVEVILLHEKEQSLQALPAIIEGLQNKGYDFEVYNENAHFSLNFWHDNRM</sequence>
<evidence type="ECO:0000313" key="2">
    <source>
        <dbReference type="EMBL" id="MDG5752426.1"/>
    </source>
</evidence>
<dbReference type="CDD" id="cd10944">
    <property type="entry name" value="CE4_SmPgdA_like"/>
    <property type="match status" value="1"/>
</dbReference>
<dbReference type="SUPFAM" id="SSF88713">
    <property type="entry name" value="Glycoside hydrolase/deacetylase"/>
    <property type="match status" value="1"/>
</dbReference>
<dbReference type="PANTHER" id="PTHR10587:SF125">
    <property type="entry name" value="POLYSACCHARIDE DEACETYLASE YHEN-RELATED"/>
    <property type="match status" value="1"/>
</dbReference>
<evidence type="ECO:0000313" key="3">
    <source>
        <dbReference type="Proteomes" id="UP001218246"/>
    </source>
</evidence>
<evidence type="ECO:0000259" key="1">
    <source>
        <dbReference type="PROSITE" id="PS51677"/>
    </source>
</evidence>
<dbReference type="InterPro" id="IPR002509">
    <property type="entry name" value="NODB_dom"/>
</dbReference>
<dbReference type="EMBL" id="JARULN010000001">
    <property type="protein sequence ID" value="MDG5752426.1"/>
    <property type="molecule type" value="Genomic_DNA"/>
</dbReference>
<dbReference type="PANTHER" id="PTHR10587">
    <property type="entry name" value="GLYCOSYL TRANSFERASE-RELATED"/>
    <property type="match status" value="1"/>
</dbReference>
<accession>A0ABT6H1V6</accession>
<dbReference type="EC" id="3.-.-.-" evidence="2"/>
<feature type="domain" description="NodB homology" evidence="1">
    <location>
        <begin position="67"/>
        <end position="247"/>
    </location>
</feature>
<comment type="caution">
    <text evidence="2">The sequence shown here is derived from an EMBL/GenBank/DDBJ whole genome shotgun (WGS) entry which is preliminary data.</text>
</comment>
<dbReference type="InterPro" id="IPR050248">
    <property type="entry name" value="Polysacc_deacetylase_ArnD"/>
</dbReference>
<dbReference type="RefSeq" id="WP_124564866.1">
    <property type="nucleotide sequence ID" value="NZ_JARRRY010000001.1"/>
</dbReference>
<organism evidence="2 3">
    <name type="scientific">Ectobacillus antri</name>
    <dbReference type="NCBI Taxonomy" id="2486280"/>
    <lineage>
        <taxon>Bacteria</taxon>
        <taxon>Bacillati</taxon>
        <taxon>Bacillota</taxon>
        <taxon>Bacilli</taxon>
        <taxon>Bacillales</taxon>
        <taxon>Bacillaceae</taxon>
        <taxon>Ectobacillus</taxon>
    </lineage>
</organism>
<dbReference type="Proteomes" id="UP001218246">
    <property type="component" value="Unassembled WGS sequence"/>
</dbReference>
<name>A0ABT6H1V6_9BACI</name>
<dbReference type="InterPro" id="IPR011330">
    <property type="entry name" value="Glyco_hydro/deAcase_b/a-brl"/>
</dbReference>